<dbReference type="InterPro" id="IPR004358">
    <property type="entry name" value="Sig_transdc_His_kin-like_C"/>
</dbReference>
<keyword evidence="7" id="KW-1185">Reference proteome</keyword>
<dbReference type="EC" id="2.7.13.3" evidence="2"/>
<dbReference type="PANTHER" id="PTHR43547:SF2">
    <property type="entry name" value="HYBRID SIGNAL TRANSDUCTION HISTIDINE KINASE C"/>
    <property type="match status" value="1"/>
</dbReference>
<dbReference type="InterPro" id="IPR003661">
    <property type="entry name" value="HisK_dim/P_dom"/>
</dbReference>
<dbReference type="InterPro" id="IPR014265">
    <property type="entry name" value="XrtA/PrsK"/>
</dbReference>
<evidence type="ECO:0000313" key="6">
    <source>
        <dbReference type="EMBL" id="AMN47469.1"/>
    </source>
</evidence>
<keyword evidence="4" id="KW-1133">Transmembrane helix</keyword>
<dbReference type="InterPro" id="IPR036097">
    <property type="entry name" value="HisK_dim/P_sf"/>
</dbReference>
<accession>A0A127FD11</accession>
<dbReference type="SMART" id="SM00387">
    <property type="entry name" value="HATPase_c"/>
    <property type="match status" value="1"/>
</dbReference>
<dbReference type="Gene3D" id="3.30.450.40">
    <property type="match status" value="1"/>
</dbReference>
<dbReference type="EMBL" id="CP011971">
    <property type="protein sequence ID" value="AMN47469.1"/>
    <property type="molecule type" value="Genomic_DNA"/>
</dbReference>
<evidence type="ECO:0000256" key="3">
    <source>
        <dbReference type="ARBA" id="ARBA00022553"/>
    </source>
</evidence>
<sequence length="703" mass="77442">MNLAGMISYGTAGLGFMLLTVLLATSWNGRRTGAWLIAASAMTAVWAAVLTVEHHSGAIPVLLLYAVEILRDAAWIYALTCVGGAALPRSLSLAARVSCGVLLVLLLSAPLLAQAGVRLNPTLLLSRAGLILSLAALILLEQIYRNAGEAARGSLRYFCIGVGGLFAYDLFMYSQGELLGNIAVDSWNARGLINAFAVPLIAIAARRNPHWSLEVFVSRQVVFYTTTFMAVGVYLVLMSIGGYYVQMVGGSWGRVAQIIFLAGAAVVLASLLGSPMLRRRAQVFISKHFYRNKYDYRLEWLRFIKTLSSQDEADVPRTALRAIAQIFGSPGGLLFLREEEGRSFVPHAAWPMRLDSMAQLAAIDSSEALPRFLARTEWIIDTRELREQPVLYENLILPAWLRNHPQMRIVSPLLQLDQLVGFVVLYEPPPPFQLTYEDRDLLKTVGRHVATHIAQHEADRKLAEARQFEAYNRLTAFMMHDLKNSIAQLQLIIDNAQRHRHKPEFIDDALGTIDNTVARMTRLMEQLRGTAASERSLRVDLAELTLEAVRRCASRRPAPAVRSAGEVFVQADRERLTNVIEHILRNAQDATGEDGRVEVSLDSSNSQATLIVQDTGAGMDATFLRQRLFRPFDSTKGAKGMGIGAYQAREYVRSIGGKVEVCSSPGQGTRFAVTLPLWAETAHLDTVHDEPAGPADAHEAATT</sequence>
<organism evidence="6 7">
    <name type="scientific">Steroidobacter denitrificans</name>
    <dbReference type="NCBI Taxonomy" id="465721"/>
    <lineage>
        <taxon>Bacteria</taxon>
        <taxon>Pseudomonadati</taxon>
        <taxon>Pseudomonadota</taxon>
        <taxon>Gammaproteobacteria</taxon>
        <taxon>Steroidobacterales</taxon>
        <taxon>Steroidobacteraceae</taxon>
        <taxon>Steroidobacter</taxon>
    </lineage>
</organism>
<dbReference type="InterPro" id="IPR005467">
    <property type="entry name" value="His_kinase_dom"/>
</dbReference>
<feature type="transmembrane region" description="Helical" evidence="4">
    <location>
        <begin position="91"/>
        <end position="112"/>
    </location>
</feature>
<feature type="transmembrane region" description="Helical" evidence="4">
    <location>
        <begin position="34"/>
        <end position="52"/>
    </location>
</feature>
<evidence type="ECO:0000313" key="7">
    <source>
        <dbReference type="Proteomes" id="UP000070250"/>
    </source>
</evidence>
<dbReference type="SMART" id="SM00065">
    <property type="entry name" value="GAF"/>
    <property type="match status" value="1"/>
</dbReference>
<dbReference type="NCBIfam" id="TIGR02916">
    <property type="entry name" value="PEP_his_kin"/>
    <property type="match status" value="1"/>
</dbReference>
<keyword evidence="4" id="KW-0472">Membrane</keyword>
<dbReference type="AlphaFoldDB" id="A0A127FD11"/>
<reference evidence="6 7" key="1">
    <citation type="submission" date="2015-06" db="EMBL/GenBank/DDBJ databases">
        <title>A Comprehensive Approach to Explore the Metabolic and Phylogenetic Diversity of Bacterial Steroid Degradation in the Environment: Testosterone as an Example.</title>
        <authorList>
            <person name="Yang F.-C."/>
            <person name="Chen Y.-L."/>
            <person name="Yu C.-P."/>
            <person name="Tang S.-L."/>
            <person name="Wang P.-H."/>
            <person name="Ismail W."/>
            <person name="Wang C.-H."/>
            <person name="Yang C.-Y."/>
            <person name="Chiang Y.-R."/>
        </authorList>
    </citation>
    <scope>NUCLEOTIDE SEQUENCE [LARGE SCALE GENOMIC DNA]</scope>
    <source>
        <strain evidence="6 7">DSM 18526</strain>
    </source>
</reference>
<dbReference type="GO" id="GO:0000155">
    <property type="term" value="F:phosphorelay sensor kinase activity"/>
    <property type="evidence" value="ECO:0007669"/>
    <property type="project" value="InterPro"/>
</dbReference>
<dbReference type="InterPro" id="IPR029016">
    <property type="entry name" value="GAF-like_dom_sf"/>
</dbReference>
<feature type="transmembrane region" description="Helical" evidence="4">
    <location>
        <begin position="155"/>
        <end position="175"/>
    </location>
</feature>
<keyword evidence="3" id="KW-0597">Phosphoprotein</keyword>
<dbReference type="InterPro" id="IPR003018">
    <property type="entry name" value="GAF"/>
</dbReference>
<dbReference type="PRINTS" id="PR00344">
    <property type="entry name" value="BCTRLSENSOR"/>
</dbReference>
<protein>
    <recommendedName>
        <fullName evidence="2">histidine kinase</fullName>
        <ecNumber evidence="2">2.7.13.3</ecNumber>
    </recommendedName>
</protein>
<dbReference type="KEGG" id="sdf:ACG33_10215"/>
<dbReference type="SUPFAM" id="SSF47384">
    <property type="entry name" value="Homodimeric domain of signal transducing histidine kinase"/>
    <property type="match status" value="1"/>
</dbReference>
<keyword evidence="4" id="KW-0812">Transmembrane</keyword>
<dbReference type="SUPFAM" id="SSF55874">
    <property type="entry name" value="ATPase domain of HSP90 chaperone/DNA topoisomerase II/histidine kinase"/>
    <property type="match status" value="1"/>
</dbReference>
<evidence type="ECO:0000256" key="4">
    <source>
        <dbReference type="SAM" id="Phobius"/>
    </source>
</evidence>
<comment type="catalytic activity">
    <reaction evidence="1">
        <text>ATP + protein L-histidine = ADP + protein N-phospho-L-histidine.</text>
        <dbReference type="EC" id="2.7.13.3"/>
    </reaction>
</comment>
<dbReference type="InterPro" id="IPR036890">
    <property type="entry name" value="HATPase_C_sf"/>
</dbReference>
<dbReference type="PROSITE" id="PS50109">
    <property type="entry name" value="HIS_KIN"/>
    <property type="match status" value="1"/>
</dbReference>
<dbReference type="Gene3D" id="3.30.565.10">
    <property type="entry name" value="Histidine kinase-like ATPase, C-terminal domain"/>
    <property type="match status" value="1"/>
</dbReference>
<proteinExistence type="predicted"/>
<feature type="transmembrane region" description="Helical" evidence="4">
    <location>
        <begin position="58"/>
        <end position="79"/>
    </location>
</feature>
<feature type="domain" description="Histidine kinase" evidence="5">
    <location>
        <begin position="477"/>
        <end position="679"/>
    </location>
</feature>
<feature type="transmembrane region" description="Helical" evidence="4">
    <location>
        <begin position="6"/>
        <end position="27"/>
    </location>
</feature>
<feature type="transmembrane region" description="Helical" evidence="4">
    <location>
        <begin position="251"/>
        <end position="272"/>
    </location>
</feature>
<dbReference type="CDD" id="cd00082">
    <property type="entry name" value="HisKA"/>
    <property type="match status" value="1"/>
</dbReference>
<feature type="transmembrane region" description="Helical" evidence="4">
    <location>
        <begin position="221"/>
        <end position="245"/>
    </location>
</feature>
<gene>
    <name evidence="6" type="ORF">ACG33_10215</name>
</gene>
<dbReference type="STRING" id="465721.ACG33_10215"/>
<evidence type="ECO:0000259" key="5">
    <source>
        <dbReference type="PROSITE" id="PS50109"/>
    </source>
</evidence>
<dbReference type="Pfam" id="PF02518">
    <property type="entry name" value="HATPase_c"/>
    <property type="match status" value="1"/>
</dbReference>
<dbReference type="SUPFAM" id="SSF55781">
    <property type="entry name" value="GAF domain-like"/>
    <property type="match status" value="1"/>
</dbReference>
<dbReference type="PANTHER" id="PTHR43547">
    <property type="entry name" value="TWO-COMPONENT HISTIDINE KINASE"/>
    <property type="match status" value="1"/>
</dbReference>
<feature type="transmembrane region" description="Helical" evidence="4">
    <location>
        <begin position="124"/>
        <end position="143"/>
    </location>
</feature>
<dbReference type="Proteomes" id="UP000070250">
    <property type="component" value="Chromosome"/>
</dbReference>
<evidence type="ECO:0000256" key="1">
    <source>
        <dbReference type="ARBA" id="ARBA00000085"/>
    </source>
</evidence>
<name>A0A127FD11_STEDE</name>
<evidence type="ECO:0000256" key="2">
    <source>
        <dbReference type="ARBA" id="ARBA00012438"/>
    </source>
</evidence>
<dbReference type="InterPro" id="IPR003594">
    <property type="entry name" value="HATPase_dom"/>
</dbReference>
<dbReference type="Pfam" id="PF13492">
    <property type="entry name" value="GAF_3"/>
    <property type="match status" value="1"/>
</dbReference>